<evidence type="ECO:0000256" key="6">
    <source>
        <dbReference type="ARBA" id="ARBA00022630"/>
    </source>
</evidence>
<dbReference type="InterPro" id="IPR013785">
    <property type="entry name" value="Aldolase_TIM"/>
</dbReference>
<evidence type="ECO:0000256" key="14">
    <source>
        <dbReference type="ARBA" id="ARBA00023136"/>
    </source>
</evidence>
<keyword evidence="12 16" id="KW-0560">Oxidoreductase</keyword>
<dbReference type="UniPathway" id="UPA00070">
    <property type="reaction ID" value="UER00946"/>
</dbReference>
<keyword evidence="6 16" id="KW-0285">Flavoprotein</keyword>
<organism evidence="19 20">
    <name type="scientific">Lutzomyia longipalpis</name>
    <name type="common">Sand fly</name>
    <dbReference type="NCBI Taxonomy" id="7200"/>
    <lineage>
        <taxon>Eukaryota</taxon>
        <taxon>Metazoa</taxon>
        <taxon>Ecdysozoa</taxon>
        <taxon>Arthropoda</taxon>
        <taxon>Hexapoda</taxon>
        <taxon>Insecta</taxon>
        <taxon>Pterygota</taxon>
        <taxon>Neoptera</taxon>
        <taxon>Endopterygota</taxon>
        <taxon>Diptera</taxon>
        <taxon>Nematocera</taxon>
        <taxon>Psychodoidea</taxon>
        <taxon>Psychodidae</taxon>
        <taxon>Lutzomyia</taxon>
        <taxon>Lutzomyia</taxon>
    </lineage>
</organism>
<dbReference type="EC" id="1.3.5.2" evidence="4 16"/>
<keyword evidence="7 16" id="KW-0288">FMN</keyword>
<dbReference type="EnsemblMetazoa" id="LLOJ008201-RA">
    <property type="protein sequence ID" value="LLOJ008201-PA"/>
    <property type="gene ID" value="LLOJ008201"/>
</dbReference>
<dbReference type="GO" id="GO:0106430">
    <property type="term" value="F:dihydroorotate dehydrogenase (quinone) activity"/>
    <property type="evidence" value="ECO:0007669"/>
    <property type="project" value="UniProtKB-EC"/>
</dbReference>
<evidence type="ECO:0000256" key="10">
    <source>
        <dbReference type="ARBA" id="ARBA00022946"/>
    </source>
</evidence>
<dbReference type="VEuPathDB" id="VectorBase:LLONM1_003719"/>
<evidence type="ECO:0000256" key="11">
    <source>
        <dbReference type="ARBA" id="ARBA00022989"/>
    </source>
</evidence>
<dbReference type="CDD" id="cd04738">
    <property type="entry name" value="DHOD_2_like"/>
    <property type="match status" value="1"/>
</dbReference>
<comment type="catalytic activity">
    <reaction evidence="15 16">
        <text>(S)-dihydroorotate + a quinone = orotate + a quinol</text>
        <dbReference type="Rhea" id="RHEA:30187"/>
        <dbReference type="ChEBI" id="CHEBI:24646"/>
        <dbReference type="ChEBI" id="CHEBI:30839"/>
        <dbReference type="ChEBI" id="CHEBI:30864"/>
        <dbReference type="ChEBI" id="CHEBI:132124"/>
        <dbReference type="EC" id="1.3.5.2"/>
    </reaction>
</comment>
<dbReference type="EMBL" id="GITU01002381">
    <property type="protein sequence ID" value="MBC1171084.1"/>
    <property type="molecule type" value="Transcribed_RNA"/>
</dbReference>
<evidence type="ECO:0000256" key="2">
    <source>
        <dbReference type="ARBA" id="ARBA00005161"/>
    </source>
</evidence>
<keyword evidence="20" id="KW-1185">Reference proteome</keyword>
<dbReference type="PROSITE" id="PS00911">
    <property type="entry name" value="DHODEHASE_1"/>
    <property type="match status" value="1"/>
</dbReference>
<keyword evidence="13 16" id="KW-0496">Mitochondrion</keyword>
<keyword evidence="11" id="KW-1133">Transmembrane helix</keyword>
<dbReference type="GO" id="GO:0005743">
    <property type="term" value="C:mitochondrial inner membrane"/>
    <property type="evidence" value="ECO:0007669"/>
    <property type="project" value="UniProtKB-SubCell"/>
</dbReference>
<evidence type="ECO:0000256" key="13">
    <source>
        <dbReference type="ARBA" id="ARBA00023128"/>
    </source>
</evidence>
<dbReference type="NCBIfam" id="TIGR01036">
    <property type="entry name" value="pyrD_sub2"/>
    <property type="match status" value="1"/>
</dbReference>
<evidence type="ECO:0000256" key="1">
    <source>
        <dbReference type="ARBA" id="ARBA00004434"/>
    </source>
</evidence>
<reference evidence="20" key="1">
    <citation type="submission" date="2012-05" db="EMBL/GenBank/DDBJ databases">
        <title>Whole Genome Assembly of Lutzomyia longipalpis.</title>
        <authorList>
            <person name="Richards S."/>
            <person name="Qu C."/>
            <person name="Dillon R."/>
            <person name="Worley K."/>
            <person name="Scherer S."/>
            <person name="Batterton M."/>
            <person name="Taylor A."/>
            <person name="Hawes A."/>
            <person name="Hernandez B."/>
            <person name="Kovar C."/>
            <person name="Mandapat C."/>
            <person name="Pham C."/>
            <person name="Qu C."/>
            <person name="Jing C."/>
            <person name="Bess C."/>
            <person name="Bandaranaike D."/>
            <person name="Ngo D."/>
            <person name="Ongeri F."/>
            <person name="Arias F."/>
            <person name="Lara F."/>
            <person name="Weissenberger G."/>
            <person name="Kamau G."/>
            <person name="Han H."/>
            <person name="Shen H."/>
            <person name="Dinh H."/>
            <person name="Khalil I."/>
            <person name="Jones J."/>
            <person name="Shafer J."/>
            <person name="Jayaseelan J."/>
            <person name="Quiroz J."/>
            <person name="Blankenburg K."/>
            <person name="Nguyen L."/>
            <person name="Jackson L."/>
            <person name="Francisco L."/>
            <person name="Tang L.-Y."/>
            <person name="Pu L.-L."/>
            <person name="Perales L."/>
            <person name="Lorensuhewa L."/>
            <person name="Munidasa M."/>
            <person name="Coyle M."/>
            <person name="Taylor M."/>
            <person name="Puazo M."/>
            <person name="Firestine M."/>
            <person name="Scheel M."/>
            <person name="Javaid M."/>
            <person name="Wang M."/>
            <person name="Li M."/>
            <person name="Tabassum N."/>
            <person name="Saada N."/>
            <person name="Osuji N."/>
            <person name="Aqrawi P."/>
            <person name="Fu Q."/>
            <person name="Thornton R."/>
            <person name="Raj R."/>
            <person name="Goodspeed R."/>
            <person name="Mata R."/>
            <person name="Najjar R."/>
            <person name="Gubbala S."/>
            <person name="Lee S."/>
            <person name="Denson S."/>
            <person name="Patil S."/>
            <person name="Macmil S."/>
            <person name="Qi S."/>
            <person name="Matskevitch T."/>
            <person name="Palculict T."/>
            <person name="Mathew T."/>
            <person name="Vee V."/>
            <person name="Velamala V."/>
            <person name="Korchina V."/>
            <person name="Cai W."/>
            <person name="Liu W."/>
            <person name="Dai W."/>
            <person name="Zou X."/>
            <person name="Zhu Y."/>
            <person name="Zhang Y."/>
            <person name="Wu Y.-Q."/>
            <person name="Xin Y."/>
            <person name="Nazarath L."/>
            <person name="Kovar C."/>
            <person name="Han Y."/>
            <person name="Muzny D."/>
            <person name="Gibbs R."/>
        </authorList>
    </citation>
    <scope>NUCLEOTIDE SEQUENCE [LARGE SCALE GENOMIC DNA]</scope>
    <source>
        <strain evidence="20">Jacobina</strain>
    </source>
</reference>
<comment type="subcellular location">
    <subcellularLocation>
        <location evidence="1 16">Mitochondrion inner membrane</location>
        <topology evidence="1 16">Single-pass membrane protein</topology>
    </subcellularLocation>
</comment>
<dbReference type="InterPro" id="IPR005720">
    <property type="entry name" value="Dihydroorotate_DH_cat"/>
</dbReference>
<evidence type="ECO:0000259" key="17">
    <source>
        <dbReference type="Pfam" id="PF01180"/>
    </source>
</evidence>
<dbReference type="PANTHER" id="PTHR48109">
    <property type="entry name" value="DIHYDROOROTATE DEHYDROGENASE (QUINONE), MITOCHONDRIAL-RELATED"/>
    <property type="match status" value="1"/>
</dbReference>
<dbReference type="PROSITE" id="PS00912">
    <property type="entry name" value="DHODEHASE_2"/>
    <property type="match status" value="1"/>
</dbReference>
<dbReference type="FunFam" id="3.20.20.70:FF:000066">
    <property type="entry name" value="Dihydroorotate dehydrogenase (quinone), mitochondrial"/>
    <property type="match status" value="1"/>
</dbReference>
<dbReference type="GO" id="GO:0006207">
    <property type="term" value="P:'de novo' pyrimidine nucleobase biosynthetic process"/>
    <property type="evidence" value="ECO:0007669"/>
    <property type="project" value="InterPro"/>
</dbReference>
<reference evidence="19" key="3">
    <citation type="submission" date="2020-05" db="UniProtKB">
        <authorList>
            <consortium name="EnsemblMetazoa"/>
        </authorList>
    </citation>
    <scope>IDENTIFICATION</scope>
    <source>
        <strain evidence="19">Jacobina</strain>
    </source>
</reference>
<dbReference type="InterPro" id="IPR001295">
    <property type="entry name" value="Dihydroorotate_DH_CS"/>
</dbReference>
<reference evidence="18" key="2">
    <citation type="journal article" date="2020" name="BMC">
        <title>Leishmania infection induces a limited differential gene expression in the sand fly midgut.</title>
        <authorList>
            <person name="Coutinho-Abreu I.V."/>
            <person name="Serafim T.D."/>
            <person name="Meneses C."/>
            <person name="Kamhawi S."/>
            <person name="Oliveira F."/>
            <person name="Valenzuela J.G."/>
        </authorList>
    </citation>
    <scope>NUCLEOTIDE SEQUENCE</scope>
    <source>
        <strain evidence="18">Jacobina</strain>
        <tissue evidence="18">Midgut</tissue>
    </source>
</reference>
<comment type="similarity">
    <text evidence="3 16">Belongs to the dihydroorotate dehydrogenase family. Type 2 subfamily.</text>
</comment>
<evidence type="ECO:0000256" key="5">
    <source>
        <dbReference type="ARBA" id="ARBA00017599"/>
    </source>
</evidence>
<evidence type="ECO:0000313" key="20">
    <source>
        <dbReference type="Proteomes" id="UP000092461"/>
    </source>
</evidence>
<dbReference type="GO" id="GO:0044205">
    <property type="term" value="P:'de novo' UMP biosynthetic process"/>
    <property type="evidence" value="ECO:0007669"/>
    <property type="project" value="UniProtKB-UniPathway"/>
</dbReference>
<evidence type="ECO:0000256" key="12">
    <source>
        <dbReference type="ARBA" id="ARBA00023002"/>
    </source>
</evidence>
<evidence type="ECO:0000313" key="19">
    <source>
        <dbReference type="EnsemblMetazoa" id="LLOJ008201-PA"/>
    </source>
</evidence>
<dbReference type="PANTHER" id="PTHR48109:SF4">
    <property type="entry name" value="DIHYDROOROTATE DEHYDROGENASE (QUINONE), MITOCHONDRIAL"/>
    <property type="match status" value="1"/>
</dbReference>
<dbReference type="VEuPathDB" id="VectorBase:LLOJ008201"/>
<evidence type="ECO:0000256" key="7">
    <source>
        <dbReference type="ARBA" id="ARBA00022643"/>
    </source>
</evidence>
<comment type="cofactor">
    <cofactor evidence="16">
        <name>FMN</name>
        <dbReference type="ChEBI" id="CHEBI:58210"/>
    </cofactor>
    <text evidence="16">Binds 1 FMN per subunit.</text>
</comment>
<evidence type="ECO:0000256" key="8">
    <source>
        <dbReference type="ARBA" id="ARBA00022692"/>
    </source>
</evidence>
<dbReference type="InterPro" id="IPR050074">
    <property type="entry name" value="DHO_dehydrogenase"/>
</dbReference>
<evidence type="ECO:0000313" key="18">
    <source>
        <dbReference type="EMBL" id="MBC1171084.1"/>
    </source>
</evidence>
<keyword evidence="14" id="KW-0472">Membrane</keyword>
<dbReference type="NCBIfam" id="NF003645">
    <property type="entry name" value="PRK05286.1-2"/>
    <property type="match status" value="1"/>
</dbReference>
<name>A0A1B0CTK1_LUTLO</name>
<evidence type="ECO:0000256" key="15">
    <source>
        <dbReference type="ARBA" id="ARBA00048639"/>
    </source>
</evidence>
<dbReference type="AlphaFoldDB" id="A0A1B0CTK1"/>
<dbReference type="NCBIfam" id="NF003652">
    <property type="entry name" value="PRK05286.2-5"/>
    <property type="match status" value="1"/>
</dbReference>
<evidence type="ECO:0000256" key="4">
    <source>
        <dbReference type="ARBA" id="ARBA00012791"/>
    </source>
</evidence>
<evidence type="ECO:0000256" key="9">
    <source>
        <dbReference type="ARBA" id="ARBA00022792"/>
    </source>
</evidence>
<dbReference type="EMBL" id="AJWK01027747">
    <property type="status" value="NOT_ANNOTATED_CDS"/>
    <property type="molecule type" value="Genomic_DNA"/>
</dbReference>
<evidence type="ECO:0000256" key="3">
    <source>
        <dbReference type="ARBA" id="ARBA00005359"/>
    </source>
</evidence>
<comment type="pathway">
    <text evidence="2 16">Pyrimidine metabolism; UMP biosynthesis via de novo pathway; orotate from (S)-dihydroorotate (quinone route): step 1/1.</text>
</comment>
<sequence>MFKKITAIGGGFLGLSSLYFVHSGNETFYRNILMPTVWQLPAEMSHKLALASCKYGIMGQRKFVDSERLKTSFVDITLSNPVGIAAGFDKQAEAVSGLHKIGFGFVEIGSVTPEPQPGNPKPRCFRLVEDRAIINRFGFNSDGHDKVLERIEKLRKNGSFAGVLGVNLGKNKTSPSAADDYVVGIERFGPVADYLVINISSPNTPGLRSLQSRENLIELLSKAVAAKRKLSRNVPLLLKIAPDLILEELNDISEIIELESCRVDGVIISNTTITRPPELQSRFRNEVGGLSGAPLRDLSTKAIAHVYKRTGGRVPIVGVGGISSGREAYDKILAGASVVQLYSAFAFHGPPIVNKIKSELDELLRKNGFKNVAEARGMAHKSN</sequence>
<keyword evidence="10" id="KW-0809">Transit peptide</keyword>
<feature type="domain" description="Dihydroorotate dehydrogenase catalytic" evidence="17">
    <location>
        <begin position="69"/>
        <end position="364"/>
    </location>
</feature>
<keyword evidence="9 16" id="KW-0999">Mitochondrion inner membrane</keyword>
<accession>A0A1B0CTK1</accession>
<protein>
    <recommendedName>
        <fullName evidence="5 16">Dihydroorotate dehydrogenase (quinone), mitochondrial</fullName>
        <shortName evidence="16">DHOdehase</shortName>
        <ecNumber evidence="4 16">1.3.5.2</ecNumber>
    </recommendedName>
</protein>
<evidence type="ECO:0000256" key="16">
    <source>
        <dbReference type="RuleBase" id="RU361255"/>
    </source>
</evidence>
<dbReference type="SUPFAM" id="SSF51395">
    <property type="entry name" value="FMN-linked oxidoreductases"/>
    <property type="match status" value="1"/>
</dbReference>
<keyword evidence="8" id="KW-0812">Transmembrane</keyword>
<proteinExistence type="inferred from homology"/>
<dbReference type="Pfam" id="PF01180">
    <property type="entry name" value="DHO_dh"/>
    <property type="match status" value="1"/>
</dbReference>
<dbReference type="Proteomes" id="UP000092461">
    <property type="component" value="Unassembled WGS sequence"/>
</dbReference>
<dbReference type="Gene3D" id="3.20.20.70">
    <property type="entry name" value="Aldolase class I"/>
    <property type="match status" value="1"/>
</dbReference>
<dbReference type="InterPro" id="IPR005719">
    <property type="entry name" value="Dihydroorotate_DH_2"/>
</dbReference>